<keyword evidence="13" id="KW-1185">Reference proteome</keyword>
<evidence type="ECO:0000256" key="1">
    <source>
        <dbReference type="ARBA" id="ARBA00001913"/>
    </source>
</evidence>
<dbReference type="OrthoDB" id="8118055at2759"/>
<dbReference type="STRING" id="299467.A0A443SE03"/>
<comment type="pathway">
    <text evidence="2">Protein modification; protein glycosylation.</text>
</comment>
<evidence type="ECO:0000256" key="3">
    <source>
        <dbReference type="ARBA" id="ARBA00007658"/>
    </source>
</evidence>
<dbReference type="AlphaFoldDB" id="A0A443SE03"/>
<evidence type="ECO:0000256" key="2">
    <source>
        <dbReference type="ARBA" id="ARBA00004922"/>
    </source>
</evidence>
<keyword evidence="7" id="KW-1015">Disulfide bond</keyword>
<dbReference type="EC" id="3.2.1.-" evidence="10"/>
<evidence type="ECO:0000256" key="8">
    <source>
        <dbReference type="ARBA" id="ARBA00047669"/>
    </source>
</evidence>
<dbReference type="PANTHER" id="PTHR11742">
    <property type="entry name" value="MANNOSYL-OLIGOSACCHARIDE ALPHA-1,2-MANNOSIDASE-RELATED"/>
    <property type="match status" value="1"/>
</dbReference>
<dbReference type="InterPro" id="IPR036026">
    <property type="entry name" value="Seven-hairpin_glycosidases"/>
</dbReference>
<comment type="caution">
    <text evidence="12">The sequence shown here is derived from an EMBL/GenBank/DDBJ whole genome shotgun (WGS) entry which is preliminary data.</text>
</comment>
<dbReference type="GO" id="GO:0005783">
    <property type="term" value="C:endoplasmic reticulum"/>
    <property type="evidence" value="ECO:0007669"/>
    <property type="project" value="TreeGrafter"/>
</dbReference>
<sequence>MIVYKIDSFIQQRWRSTPRFVKLYLSVVFIGFTLFFAFLAYSTPSSPINEVPGSTAEGNVKLISELDVKSALRKASDAVTDRRTVKKSLTNDRKINWESDLKNPSIRPNKKQLEIINAMKHTWMGYTKYAWGDDNLKPISKTSHTWFGLGLTIVDSLDTLLLMGLEKEYNESLDWVRRRFTTDVNRYVNCFEVTIRVLGGFLSAYHLTENSVFLDRAKEVGDKLIHCYDSPVKTVPFSDLNLALNKARGPFWSPDSSLSEVTSLQLEFRDLSRITGSKRYEIVAFRTSQHIHNLTVQSGDPLLPMYISPITGRFT</sequence>
<dbReference type="InterPro" id="IPR050749">
    <property type="entry name" value="Glycosyl_Hydrolase_47"/>
</dbReference>
<dbReference type="GO" id="GO:0005509">
    <property type="term" value="F:calcium ion binding"/>
    <property type="evidence" value="ECO:0007669"/>
    <property type="project" value="InterPro"/>
</dbReference>
<feature type="non-terminal residue" evidence="12">
    <location>
        <position position="315"/>
    </location>
</feature>
<evidence type="ECO:0000313" key="12">
    <source>
        <dbReference type="EMBL" id="RWS25750.1"/>
    </source>
</evidence>
<keyword evidence="11" id="KW-0812">Transmembrane</keyword>
<comment type="catalytic activity">
    <reaction evidence="9">
        <text>N(4)-(alpha-D-Man-(1-&gt;2)-alpha-D-Man-(1-&gt;2)-alpha-D-Man-(1-&gt;3)-[alpha-D-Man-(1-&gt;2)-alpha-D-Man-(1-&gt;3)-[alpha-D-Man-(1-&gt;2)-alpha-D-Man-(1-&gt;6)]-alpha-D-Man-(1-&gt;6)]-beta-D-Man-(1-&gt;4)-beta-D-GlcNAc-(1-&gt;4)-beta-D-GlcNAc)-L-asparaginyl-[protein] (N-glucan mannose isomer 9A1,2,3B1,2,3) + 4 H2O = N(4)-(alpha-D-Man-(1-&gt;3)-[alpha-D-Man-(1-&gt;3)-[alpha-D-Man-(1-&gt;6)]-alpha-D-Man-(1-&gt;6)]-beta-D-Man-(1-&gt;4)-beta-D-GlcNAc-(1-&gt;4)-beta-D-GlcNAc)-L-asparaginyl-[protein] (N-glucan mannose isomer 5A1,2) + 4 beta-D-mannose</text>
        <dbReference type="Rhea" id="RHEA:56008"/>
        <dbReference type="Rhea" id="RHEA-COMP:14356"/>
        <dbReference type="Rhea" id="RHEA-COMP:14367"/>
        <dbReference type="ChEBI" id="CHEBI:15377"/>
        <dbReference type="ChEBI" id="CHEBI:28563"/>
        <dbReference type="ChEBI" id="CHEBI:59087"/>
        <dbReference type="ChEBI" id="CHEBI:139493"/>
        <dbReference type="EC" id="3.2.1.113"/>
    </reaction>
</comment>
<evidence type="ECO:0000256" key="5">
    <source>
        <dbReference type="ARBA" id="ARBA00022801"/>
    </source>
</evidence>
<evidence type="ECO:0000256" key="9">
    <source>
        <dbReference type="ARBA" id="ARBA00048605"/>
    </source>
</evidence>
<dbReference type="EMBL" id="NCKV01003416">
    <property type="protein sequence ID" value="RWS25750.1"/>
    <property type="molecule type" value="Genomic_DNA"/>
</dbReference>
<dbReference type="SUPFAM" id="SSF48225">
    <property type="entry name" value="Seven-hairpin glycosidases"/>
    <property type="match status" value="1"/>
</dbReference>
<keyword evidence="11" id="KW-1133">Transmembrane helix</keyword>
<dbReference type="PANTHER" id="PTHR11742:SF55">
    <property type="entry name" value="ENDOPLASMIC RETICULUM MANNOSYL-OLIGOSACCHARIDE 1,2-ALPHA-MANNOSIDASE"/>
    <property type="match status" value="1"/>
</dbReference>
<gene>
    <name evidence="12" type="ORF">B4U80_05597</name>
</gene>
<keyword evidence="10" id="KW-0326">Glycosidase</keyword>
<dbReference type="PRINTS" id="PR00747">
    <property type="entry name" value="GLYHDRLASE47"/>
</dbReference>
<evidence type="ECO:0000256" key="4">
    <source>
        <dbReference type="ARBA" id="ARBA00022723"/>
    </source>
</evidence>
<comment type="similarity">
    <text evidence="3 10">Belongs to the glycosyl hydrolase 47 family.</text>
</comment>
<evidence type="ECO:0000256" key="11">
    <source>
        <dbReference type="SAM" id="Phobius"/>
    </source>
</evidence>
<evidence type="ECO:0000256" key="6">
    <source>
        <dbReference type="ARBA" id="ARBA00022837"/>
    </source>
</evidence>
<dbReference type="GO" id="GO:0005975">
    <property type="term" value="P:carbohydrate metabolic process"/>
    <property type="evidence" value="ECO:0007669"/>
    <property type="project" value="InterPro"/>
</dbReference>
<name>A0A443SE03_9ACAR</name>
<evidence type="ECO:0000313" key="13">
    <source>
        <dbReference type="Proteomes" id="UP000288716"/>
    </source>
</evidence>
<dbReference type="GO" id="GO:0004571">
    <property type="term" value="F:mannosyl-oligosaccharide 1,2-alpha-mannosidase activity"/>
    <property type="evidence" value="ECO:0007669"/>
    <property type="project" value="UniProtKB-EC"/>
</dbReference>
<dbReference type="VEuPathDB" id="VectorBase:LDEU006291"/>
<feature type="transmembrane region" description="Helical" evidence="11">
    <location>
        <begin position="21"/>
        <end position="41"/>
    </location>
</feature>
<evidence type="ECO:0000256" key="10">
    <source>
        <dbReference type="RuleBase" id="RU361193"/>
    </source>
</evidence>
<reference evidence="12 13" key="1">
    <citation type="journal article" date="2018" name="Gigascience">
        <title>Genomes of trombidid mites reveal novel predicted allergens and laterally-transferred genes associated with secondary metabolism.</title>
        <authorList>
            <person name="Dong X."/>
            <person name="Chaisiri K."/>
            <person name="Xia D."/>
            <person name="Armstrong S.D."/>
            <person name="Fang Y."/>
            <person name="Donnelly M.J."/>
            <person name="Kadowaki T."/>
            <person name="McGarry J.W."/>
            <person name="Darby A.C."/>
            <person name="Makepeace B.L."/>
        </authorList>
    </citation>
    <scope>NUCLEOTIDE SEQUENCE [LARGE SCALE GENOMIC DNA]</scope>
    <source>
        <strain evidence="12">UoL-UT</strain>
    </source>
</reference>
<protein>
    <recommendedName>
        <fullName evidence="10">alpha-1,2-Mannosidase</fullName>
        <ecNumber evidence="10">3.2.1.-</ecNumber>
    </recommendedName>
</protein>
<keyword evidence="4" id="KW-0479">Metal-binding</keyword>
<dbReference type="GO" id="GO:0016020">
    <property type="term" value="C:membrane"/>
    <property type="evidence" value="ECO:0007669"/>
    <property type="project" value="InterPro"/>
</dbReference>
<comment type="cofactor">
    <cofactor evidence="1">
        <name>Ca(2+)</name>
        <dbReference type="ChEBI" id="CHEBI:29108"/>
    </cofactor>
</comment>
<comment type="catalytic activity">
    <reaction evidence="8">
        <text>N(4)-(alpha-D-Man-(1-&gt;2)-alpha-D-Man-(1-&gt;2)-alpha-D-Man-(1-&gt;3)-[alpha-D-Man-(1-&gt;3)-[alpha-D-Man-(1-&gt;2)-alpha-D-Man-(1-&gt;6)]-alpha-D-Man-(1-&gt;6)]-beta-D-Man-(1-&gt;4)-beta-D-GlcNAc-(1-&gt;4)-beta-D-GlcNAc)-L-asparaginyl-[protein] (N-glucan mannose isomer 8A1,2,3B1,3) + 3 H2O = N(4)-(alpha-D-Man-(1-&gt;3)-[alpha-D-Man-(1-&gt;3)-[alpha-D-Man-(1-&gt;6)]-alpha-D-Man-(1-&gt;6)]-beta-D-Man-(1-&gt;4)-beta-D-GlcNAc-(1-&gt;4)-beta-D-GlcNAc)-L-asparaginyl-[protein] (N-glucan mannose isomer 5A1,2) + 3 beta-D-mannose</text>
        <dbReference type="Rhea" id="RHEA:56028"/>
        <dbReference type="Rhea" id="RHEA-COMP:14358"/>
        <dbReference type="Rhea" id="RHEA-COMP:14367"/>
        <dbReference type="ChEBI" id="CHEBI:15377"/>
        <dbReference type="ChEBI" id="CHEBI:28563"/>
        <dbReference type="ChEBI" id="CHEBI:59087"/>
        <dbReference type="ChEBI" id="CHEBI:60628"/>
        <dbReference type="EC" id="3.2.1.113"/>
    </reaction>
</comment>
<keyword evidence="6" id="KW-0106">Calcium</keyword>
<keyword evidence="5 10" id="KW-0378">Hydrolase</keyword>
<dbReference type="Proteomes" id="UP000288716">
    <property type="component" value="Unassembled WGS sequence"/>
</dbReference>
<accession>A0A443SE03</accession>
<organism evidence="12 13">
    <name type="scientific">Leptotrombidium deliense</name>
    <dbReference type="NCBI Taxonomy" id="299467"/>
    <lineage>
        <taxon>Eukaryota</taxon>
        <taxon>Metazoa</taxon>
        <taxon>Ecdysozoa</taxon>
        <taxon>Arthropoda</taxon>
        <taxon>Chelicerata</taxon>
        <taxon>Arachnida</taxon>
        <taxon>Acari</taxon>
        <taxon>Acariformes</taxon>
        <taxon>Trombidiformes</taxon>
        <taxon>Prostigmata</taxon>
        <taxon>Anystina</taxon>
        <taxon>Parasitengona</taxon>
        <taxon>Trombiculoidea</taxon>
        <taxon>Trombiculidae</taxon>
        <taxon>Leptotrombidium</taxon>
    </lineage>
</organism>
<dbReference type="InterPro" id="IPR001382">
    <property type="entry name" value="Glyco_hydro_47"/>
</dbReference>
<dbReference type="InterPro" id="IPR012341">
    <property type="entry name" value="6hp_glycosidase-like_sf"/>
</dbReference>
<proteinExistence type="inferred from homology"/>
<evidence type="ECO:0000256" key="7">
    <source>
        <dbReference type="ARBA" id="ARBA00023157"/>
    </source>
</evidence>
<dbReference type="Pfam" id="PF01532">
    <property type="entry name" value="Glyco_hydro_47"/>
    <property type="match status" value="1"/>
</dbReference>
<dbReference type="Gene3D" id="1.50.10.10">
    <property type="match status" value="1"/>
</dbReference>
<keyword evidence="11" id="KW-0472">Membrane</keyword>